<evidence type="ECO:0000313" key="3">
    <source>
        <dbReference type="Proteomes" id="UP000297527"/>
    </source>
</evidence>
<protein>
    <submittedName>
        <fullName evidence="2">Uncharacterized protein</fullName>
    </submittedName>
</protein>
<feature type="region of interest" description="Disordered" evidence="1">
    <location>
        <begin position="1"/>
        <end position="51"/>
    </location>
</feature>
<dbReference type="EMBL" id="PQXN01000049">
    <property type="protein sequence ID" value="TGO58955.1"/>
    <property type="molecule type" value="Genomic_DNA"/>
</dbReference>
<evidence type="ECO:0000256" key="1">
    <source>
        <dbReference type="SAM" id="MobiDB-lite"/>
    </source>
</evidence>
<dbReference type="AlphaFoldDB" id="A0A4Z1ICD8"/>
<gene>
    <name evidence="2" type="ORF">BCON_0049g00080</name>
</gene>
<comment type="caution">
    <text evidence="2">The sequence shown here is derived from an EMBL/GenBank/DDBJ whole genome shotgun (WGS) entry which is preliminary data.</text>
</comment>
<reference evidence="2 3" key="1">
    <citation type="submission" date="2017-12" db="EMBL/GenBank/DDBJ databases">
        <title>Comparative genomics of Botrytis spp.</title>
        <authorList>
            <person name="Valero-Jimenez C.A."/>
            <person name="Tapia P."/>
            <person name="Veloso J."/>
            <person name="Silva-Moreno E."/>
            <person name="Staats M."/>
            <person name="Valdes J.H."/>
            <person name="Van Kan J.A.L."/>
        </authorList>
    </citation>
    <scope>NUCLEOTIDE SEQUENCE [LARGE SCALE GENOMIC DNA]</scope>
    <source>
        <strain evidence="2 3">MUCL11595</strain>
    </source>
</reference>
<feature type="region of interest" description="Disordered" evidence="1">
    <location>
        <begin position="298"/>
        <end position="318"/>
    </location>
</feature>
<proteinExistence type="predicted"/>
<evidence type="ECO:0000313" key="2">
    <source>
        <dbReference type="EMBL" id="TGO58955.1"/>
    </source>
</evidence>
<keyword evidence="3" id="KW-1185">Reference proteome</keyword>
<feature type="compositionally biased region" description="Basic and acidic residues" evidence="1">
    <location>
        <begin position="17"/>
        <end position="31"/>
    </location>
</feature>
<accession>A0A4Z1ICD8</accession>
<name>A0A4Z1ICD8_9HELO</name>
<sequence length="392" mass="43740">MAPSDETFVREVPAPTKDAEVEKADEQKHAEEEDVPTLRSPSLDDIGDKNVNQGVNQEINQELNQEVNQKVKKRRAYTKWSKKEEKIVRDIIDNHKANPETSKMDLKELDRYSVTKLAEAGFVRTEVGVTGFRGRKHCKVDYSKVCDLVANMPESIRAMEARANYKKVAANASEPVRRRSAVASQSATSSQEWDTLSKIKNSQFALNGKRNYEVYNGGLAGDSTNAANAAAAAAQKPQVQACSMGTNSVFNPVTNVPFQGFLTTPGSKSCEVAKTQSKIGLNMPPASKRMCVTNNSKENPIEIRDDSPLGQPQSESDRIEQARASIAGLEKMTLSCIEIKMWCEKIAMEHEARRKEAAEWVAEFTKKTVEKVDEILRIQNLNPELRDYKPFQ</sequence>
<dbReference type="Proteomes" id="UP000297527">
    <property type="component" value="Unassembled WGS sequence"/>
</dbReference>
<organism evidence="2 3">
    <name type="scientific">Botryotinia convoluta</name>
    <dbReference type="NCBI Taxonomy" id="54673"/>
    <lineage>
        <taxon>Eukaryota</taxon>
        <taxon>Fungi</taxon>
        <taxon>Dikarya</taxon>
        <taxon>Ascomycota</taxon>
        <taxon>Pezizomycotina</taxon>
        <taxon>Leotiomycetes</taxon>
        <taxon>Helotiales</taxon>
        <taxon>Sclerotiniaceae</taxon>
        <taxon>Botryotinia</taxon>
    </lineage>
</organism>
<dbReference type="OrthoDB" id="3554092at2759"/>